<dbReference type="InterPro" id="IPR039538">
    <property type="entry name" value="BetI_C"/>
</dbReference>
<gene>
    <name evidence="7" type="ORF">GCM10023191_033560</name>
</gene>
<evidence type="ECO:0000256" key="3">
    <source>
        <dbReference type="ARBA" id="ARBA00023125"/>
    </source>
</evidence>
<dbReference type="SUPFAM" id="SSF46689">
    <property type="entry name" value="Homeodomain-like"/>
    <property type="match status" value="1"/>
</dbReference>
<sequence>MTDRRQRLLDSLVEITAERGLDHVSIREVAAAADVSIGTVQYYCRTKDEMVLMAWESLAEKIIVRAMGGMDRGGTVATVKECIRRVVLELLPLDEPRSVESRVYLAFAARAVISAPLAEVQHSLLAKLRGYLARAFAHAKDEGEAAAGLEPDAAAAATAALVDGLLLHMLTDPGGLPPDSAVAAMDAHLDRLLPGNP</sequence>
<evidence type="ECO:0000256" key="4">
    <source>
        <dbReference type="ARBA" id="ARBA00023163"/>
    </source>
</evidence>
<dbReference type="PANTHER" id="PTHR30055">
    <property type="entry name" value="HTH-TYPE TRANSCRIPTIONAL REGULATOR RUTR"/>
    <property type="match status" value="1"/>
</dbReference>
<dbReference type="Gene3D" id="1.10.357.10">
    <property type="entry name" value="Tetracycline Repressor, domain 2"/>
    <property type="match status" value="1"/>
</dbReference>
<keyword evidence="1" id="KW-0678">Repressor</keyword>
<dbReference type="EMBL" id="BAABHF010000019">
    <property type="protein sequence ID" value="GAA4494423.1"/>
    <property type="molecule type" value="Genomic_DNA"/>
</dbReference>
<protein>
    <recommendedName>
        <fullName evidence="6">HTH tetR-type domain-containing protein</fullName>
    </recommendedName>
</protein>
<keyword evidence="8" id="KW-1185">Reference proteome</keyword>
<feature type="DNA-binding region" description="H-T-H motif" evidence="5">
    <location>
        <begin position="25"/>
        <end position="44"/>
    </location>
</feature>
<keyword evidence="2" id="KW-0805">Transcription regulation</keyword>
<dbReference type="InterPro" id="IPR050109">
    <property type="entry name" value="HTH-type_TetR-like_transc_reg"/>
</dbReference>
<keyword evidence="3 5" id="KW-0238">DNA-binding</keyword>
<dbReference type="RefSeq" id="WP_345464416.1">
    <property type="nucleotide sequence ID" value="NZ_BAABHF010000019.1"/>
</dbReference>
<evidence type="ECO:0000256" key="1">
    <source>
        <dbReference type="ARBA" id="ARBA00022491"/>
    </source>
</evidence>
<organism evidence="7 8">
    <name type="scientific">Actinoallomurus oryzae</name>
    <dbReference type="NCBI Taxonomy" id="502180"/>
    <lineage>
        <taxon>Bacteria</taxon>
        <taxon>Bacillati</taxon>
        <taxon>Actinomycetota</taxon>
        <taxon>Actinomycetes</taxon>
        <taxon>Streptosporangiales</taxon>
        <taxon>Thermomonosporaceae</taxon>
        <taxon>Actinoallomurus</taxon>
    </lineage>
</organism>
<dbReference type="InterPro" id="IPR009057">
    <property type="entry name" value="Homeodomain-like_sf"/>
</dbReference>
<accession>A0ABP8PY50</accession>
<dbReference type="InterPro" id="IPR036271">
    <property type="entry name" value="Tet_transcr_reg_TetR-rel_C_sf"/>
</dbReference>
<feature type="domain" description="HTH tetR-type" evidence="6">
    <location>
        <begin position="2"/>
        <end position="62"/>
    </location>
</feature>
<dbReference type="PROSITE" id="PS50977">
    <property type="entry name" value="HTH_TETR_2"/>
    <property type="match status" value="1"/>
</dbReference>
<evidence type="ECO:0000259" key="6">
    <source>
        <dbReference type="PROSITE" id="PS50977"/>
    </source>
</evidence>
<dbReference type="PANTHER" id="PTHR30055:SF234">
    <property type="entry name" value="HTH-TYPE TRANSCRIPTIONAL REGULATOR BETI"/>
    <property type="match status" value="1"/>
</dbReference>
<evidence type="ECO:0000256" key="2">
    <source>
        <dbReference type="ARBA" id="ARBA00023015"/>
    </source>
</evidence>
<comment type="caution">
    <text evidence="7">The sequence shown here is derived from an EMBL/GenBank/DDBJ whole genome shotgun (WGS) entry which is preliminary data.</text>
</comment>
<keyword evidence="4" id="KW-0804">Transcription</keyword>
<evidence type="ECO:0000313" key="8">
    <source>
        <dbReference type="Proteomes" id="UP001500503"/>
    </source>
</evidence>
<proteinExistence type="predicted"/>
<name>A0ABP8PY50_9ACTN</name>
<evidence type="ECO:0000256" key="5">
    <source>
        <dbReference type="PROSITE-ProRule" id="PRU00335"/>
    </source>
</evidence>
<dbReference type="SUPFAM" id="SSF48498">
    <property type="entry name" value="Tetracyclin repressor-like, C-terminal domain"/>
    <property type="match status" value="1"/>
</dbReference>
<dbReference type="Pfam" id="PF13977">
    <property type="entry name" value="TetR_C_6"/>
    <property type="match status" value="1"/>
</dbReference>
<dbReference type="InterPro" id="IPR001647">
    <property type="entry name" value="HTH_TetR"/>
</dbReference>
<dbReference type="Proteomes" id="UP001500503">
    <property type="component" value="Unassembled WGS sequence"/>
</dbReference>
<reference evidence="8" key="1">
    <citation type="journal article" date="2019" name="Int. J. Syst. Evol. Microbiol.">
        <title>The Global Catalogue of Microorganisms (GCM) 10K type strain sequencing project: providing services to taxonomists for standard genome sequencing and annotation.</title>
        <authorList>
            <consortium name="The Broad Institute Genomics Platform"/>
            <consortium name="The Broad Institute Genome Sequencing Center for Infectious Disease"/>
            <person name="Wu L."/>
            <person name="Ma J."/>
        </authorList>
    </citation>
    <scope>NUCLEOTIDE SEQUENCE [LARGE SCALE GENOMIC DNA]</scope>
    <source>
        <strain evidence="8">JCM 17933</strain>
    </source>
</reference>
<evidence type="ECO:0000313" key="7">
    <source>
        <dbReference type="EMBL" id="GAA4494423.1"/>
    </source>
</evidence>
<dbReference type="Pfam" id="PF00440">
    <property type="entry name" value="TetR_N"/>
    <property type="match status" value="1"/>
</dbReference>